<feature type="region of interest" description="Disordered" evidence="3">
    <location>
        <begin position="789"/>
        <end position="810"/>
    </location>
</feature>
<dbReference type="EMBL" id="AP021857">
    <property type="protein sequence ID" value="BBO21061.1"/>
    <property type="molecule type" value="Genomic_DNA"/>
</dbReference>
<dbReference type="Gene3D" id="3.30.365.10">
    <property type="entry name" value="Aldehyde oxidase/xanthine dehydrogenase, molybdopterin binding domain"/>
    <property type="match status" value="4"/>
</dbReference>
<proteinExistence type="predicted"/>
<dbReference type="Pfam" id="PF02738">
    <property type="entry name" value="MoCoBD_1"/>
    <property type="match status" value="1"/>
</dbReference>
<gene>
    <name evidence="5" type="ORF">DSYM_17600</name>
</gene>
<name>A0A809S5C0_9PROT</name>
<organism evidence="5 6">
    <name type="scientific">Candidatus Desulfobacillus denitrificans</name>
    <dbReference type="NCBI Taxonomy" id="2608985"/>
    <lineage>
        <taxon>Bacteria</taxon>
        <taxon>Pseudomonadati</taxon>
        <taxon>Pseudomonadota</taxon>
        <taxon>Betaproteobacteria</taxon>
        <taxon>Candidatus Desulfobacillus</taxon>
    </lineage>
</organism>
<evidence type="ECO:0000259" key="4">
    <source>
        <dbReference type="SMART" id="SM01008"/>
    </source>
</evidence>
<dbReference type="InterPro" id="IPR017607">
    <property type="entry name" value="4hydrxbenzoyl-CoA_Rdtase_asu"/>
</dbReference>
<dbReference type="GO" id="GO:0005506">
    <property type="term" value="F:iron ion binding"/>
    <property type="evidence" value="ECO:0007669"/>
    <property type="project" value="InterPro"/>
</dbReference>
<dbReference type="InterPro" id="IPR016208">
    <property type="entry name" value="Ald_Oxase/xanthine_DH-like"/>
</dbReference>
<evidence type="ECO:0000313" key="6">
    <source>
        <dbReference type="Proteomes" id="UP000662914"/>
    </source>
</evidence>
<dbReference type="Gene3D" id="3.90.1170.50">
    <property type="entry name" value="Aldehyde oxidase/xanthine dehydrogenase, a/b hammerhead"/>
    <property type="match status" value="1"/>
</dbReference>
<dbReference type="Pfam" id="PF01315">
    <property type="entry name" value="Ald_Xan_dh_C"/>
    <property type="match status" value="1"/>
</dbReference>
<feature type="domain" description="Aldehyde oxidase/xanthine dehydrogenase a/b hammerhead" evidence="4">
    <location>
        <begin position="51"/>
        <end position="157"/>
    </location>
</feature>
<evidence type="ECO:0000256" key="3">
    <source>
        <dbReference type="SAM" id="MobiDB-lite"/>
    </source>
</evidence>
<dbReference type="InterPro" id="IPR008274">
    <property type="entry name" value="AldOxase/xan_DH_MoCoBD1"/>
</dbReference>
<dbReference type="Proteomes" id="UP000662914">
    <property type="component" value="Chromosome"/>
</dbReference>
<evidence type="ECO:0000313" key="5">
    <source>
        <dbReference type="EMBL" id="BBO21061.1"/>
    </source>
</evidence>
<dbReference type="Pfam" id="PF20256">
    <property type="entry name" value="MoCoBD_2"/>
    <property type="match status" value="1"/>
</dbReference>
<dbReference type="InterPro" id="IPR036856">
    <property type="entry name" value="Ald_Oxase/Xan_DH_a/b_sf"/>
</dbReference>
<dbReference type="PANTHER" id="PTHR11908:SF132">
    <property type="entry name" value="ALDEHYDE OXIDASE 1-RELATED"/>
    <property type="match status" value="1"/>
</dbReference>
<dbReference type="AlphaFoldDB" id="A0A809S5C0"/>
<dbReference type="SUPFAM" id="SSF56003">
    <property type="entry name" value="Molybdenum cofactor-binding domain"/>
    <property type="match status" value="1"/>
</dbReference>
<keyword evidence="2" id="KW-0560">Oxidoreductase</keyword>
<dbReference type="KEGG" id="ddz:DSYM_17600"/>
<evidence type="ECO:0000256" key="1">
    <source>
        <dbReference type="ARBA" id="ARBA00022505"/>
    </source>
</evidence>
<reference evidence="5" key="1">
    <citation type="journal article" name="DNA Res.">
        <title>The physiological potential of anammox bacteria as revealed by their core genome structure.</title>
        <authorList>
            <person name="Okubo T."/>
            <person name="Toyoda A."/>
            <person name="Fukuhara K."/>
            <person name="Uchiyama I."/>
            <person name="Harigaya Y."/>
            <person name="Kuroiwa M."/>
            <person name="Suzuki T."/>
            <person name="Murakami Y."/>
            <person name="Suwa Y."/>
            <person name="Takami H."/>
        </authorList>
    </citation>
    <scope>NUCLEOTIDE SEQUENCE</scope>
    <source>
        <strain evidence="5">317325-3</strain>
    </source>
</reference>
<protein>
    <submittedName>
        <fullName evidence="5">4-hydroxybenzoyl-CoA reductase subunit alpha</fullName>
    </submittedName>
</protein>
<dbReference type="SUPFAM" id="SSF54665">
    <property type="entry name" value="CO dehydrogenase molybdoprotein N-domain-like"/>
    <property type="match status" value="1"/>
</dbReference>
<dbReference type="GO" id="GO:0016491">
    <property type="term" value="F:oxidoreductase activity"/>
    <property type="evidence" value="ECO:0007669"/>
    <property type="project" value="UniProtKB-KW"/>
</dbReference>
<dbReference type="InterPro" id="IPR000674">
    <property type="entry name" value="Ald_Oxase/Xan_DH_a/b"/>
</dbReference>
<dbReference type="SMART" id="SM01008">
    <property type="entry name" value="Ald_Xan_dh_C"/>
    <property type="match status" value="1"/>
</dbReference>
<dbReference type="InterPro" id="IPR046867">
    <property type="entry name" value="AldOxase/xan_DH_MoCoBD2"/>
</dbReference>
<sequence>MPLHGLRENHRIRAGRLPRPWRNDRRAGMNTKPLKGVGERLPLVDGIEKVTGHAKYTADLFPPDALVGKIYRSPLPHAELIEVDVSAARQLPGVVAVITGEDCDVPYGILPIAQNEFPLARGKVRYFGEPVAAVAAIDEETADRALKLIRLHVRELPVIETIAQARAPGAALLHDNKPGNVEREVHNEFGDTTAGFTAADLIREQTYHTAEVNHAQMEPHAAFAAWDPLREQLTLHTCSMVPYYVHKRVAQCLGIDTAQVRVIKPFVGGAFGARVETLNFEIVISLLARAAKGTVRMQLTREECMLTHRGRPESDTRVKLGMARDGRITACECEVVQRGGAYAGYGIITILYAGALINGLYDLPAVKYDGYRIYSNTPPCGAMRGHGTVNTRIAFESLMTSMAIELGLDPIEVRRRNLLPCPTETLNGLRVESYGLPECLDKVEEASGWRQRRGKMPKWKGIGMACSHFVSGSAKPVHFTGEPHATIVLKLDFDGGISILSGAADVGQGSTTIVAQVVVEVLGVDWRRVRVITNDSAVTPKDNGSYSSRVTFMVGNACLDAANKLKQILVEAAARRLQVAPDQVECMGESYQVAGDPSRAIGFGDAAAEALVDTGTLHVKGTFTCPVEFQGGKHRGGAVGSTMGFSYAAQAVEVTVDPVTGRVSIDKVWAALDCGYAINPLSVEGQVQGAVFMGMGQGLSEQTRYENGKHAAANFLEYGFPTIAETPPIEVFIVESIDPNGPFGAKEASEGPLAGFPAALADAVREATGLELTDFPLTPERIAEALEARERAGRAAQRKAAKQSATEGAV</sequence>
<dbReference type="InterPro" id="IPR037165">
    <property type="entry name" value="AldOxase/xan_DH_Mopterin-bd_sf"/>
</dbReference>
<dbReference type="NCBIfam" id="TIGR03194">
    <property type="entry name" value="4hydrxCoA_A"/>
    <property type="match status" value="1"/>
</dbReference>
<evidence type="ECO:0000256" key="2">
    <source>
        <dbReference type="ARBA" id="ARBA00023002"/>
    </source>
</evidence>
<keyword evidence="1" id="KW-0500">Molybdenum</keyword>
<dbReference type="PANTHER" id="PTHR11908">
    <property type="entry name" value="XANTHINE DEHYDROGENASE"/>
    <property type="match status" value="1"/>
</dbReference>
<accession>A0A809S5C0</accession>